<organism evidence="1 4">
    <name type="scientific">Aliirhizobium cellulosilyticum</name>
    <dbReference type="NCBI Taxonomy" id="393664"/>
    <lineage>
        <taxon>Bacteria</taxon>
        <taxon>Pseudomonadati</taxon>
        <taxon>Pseudomonadota</taxon>
        <taxon>Alphaproteobacteria</taxon>
        <taxon>Hyphomicrobiales</taxon>
        <taxon>Rhizobiaceae</taxon>
        <taxon>Aliirhizobium</taxon>
    </lineage>
</organism>
<keyword evidence="5" id="KW-1185">Reference proteome</keyword>
<proteinExistence type="predicted"/>
<dbReference type="EMBL" id="JACIGY010000004">
    <property type="protein sequence ID" value="MBB4412578.1"/>
    <property type="molecule type" value="Genomic_DNA"/>
</dbReference>
<protein>
    <submittedName>
        <fullName evidence="1">Uncharacterized protein</fullName>
    </submittedName>
</protein>
<dbReference type="RefSeq" id="WP_183823995.1">
    <property type="nucleotide sequence ID" value="NZ_JACIGW010000002.1"/>
</dbReference>
<evidence type="ECO:0000313" key="5">
    <source>
        <dbReference type="Proteomes" id="UP000524535"/>
    </source>
</evidence>
<dbReference type="Proteomes" id="UP000524535">
    <property type="component" value="Unassembled WGS sequence"/>
</dbReference>
<dbReference type="AlphaFoldDB" id="A0A7W6WQJ0"/>
<evidence type="ECO:0000313" key="3">
    <source>
        <dbReference type="EMBL" id="MBB4447210.1"/>
    </source>
</evidence>
<sequence>MDVSQAAIDALVAAPTESLKVELKRWLDLDSSRGQAKIAIGCMALRNRDGGYLIIGFDDKTLSPDEADRPADVQAAFHPDKVQEIVSRHSSDLFEIKVRYGVRDGLLYPVLIVDEGVRVPVAAKRELMDEAKTRHLVRQDAVYFRTLRSNGMVSSSAATHADWNDILDICFENREADIGRFLRRHLGQNSAHLFSGQPIEEPDAALRRRAFELLDSGLKKQKAVFESEEFQERSTRFHQLGRWSAALVLDPPLIADDSSLEFYRTVTSSNPRYTGWPIWLDSSGFAVAEYRPRKKDKGWESVIVSNNQSWSDHADFYRFHARGDFFLSRVMEDDLTDKVEPHTAFDAGLTIYRVAETIAVGLAFAKALHVSDNTRLAFAFRWDGISGRELRA</sequence>
<dbReference type="Proteomes" id="UP000520770">
    <property type="component" value="Unassembled WGS sequence"/>
</dbReference>
<reference evidence="4 5" key="1">
    <citation type="submission" date="2020-08" db="EMBL/GenBank/DDBJ databases">
        <title>Genomic Encyclopedia of Type Strains, Phase IV (KMG-V): Genome sequencing to study the core and pangenomes of soil and plant-associated prokaryotes.</title>
        <authorList>
            <person name="Whitman W."/>
        </authorList>
    </citation>
    <scope>NUCLEOTIDE SEQUENCE [LARGE SCALE GENOMIC DNA]</scope>
    <source>
        <strain evidence="2 5">SEMIA 444</strain>
        <strain evidence="1 4">SEMIA 448</strain>
        <strain evidence="3 6">SEMIA 452</strain>
    </source>
</reference>
<evidence type="ECO:0000313" key="2">
    <source>
        <dbReference type="EMBL" id="MBB4412578.1"/>
    </source>
</evidence>
<gene>
    <name evidence="2" type="ORF">GGE31_003092</name>
    <name evidence="1" type="ORF">GGE33_002943</name>
    <name evidence="3" type="ORF">GGE35_003033</name>
</gene>
<accession>A0A7W6WQJ0</accession>
<dbReference type="InterPro" id="IPR038461">
    <property type="entry name" value="Schlafen_AlbA_2_dom_sf"/>
</dbReference>
<evidence type="ECO:0000313" key="1">
    <source>
        <dbReference type="EMBL" id="MBB4349201.1"/>
    </source>
</evidence>
<evidence type="ECO:0000313" key="4">
    <source>
        <dbReference type="Proteomes" id="UP000520770"/>
    </source>
</evidence>
<dbReference type="Gene3D" id="3.30.950.30">
    <property type="entry name" value="Schlafen, AAA domain"/>
    <property type="match status" value="1"/>
</dbReference>
<dbReference type="EMBL" id="JACIHM010000004">
    <property type="protein sequence ID" value="MBB4447210.1"/>
    <property type="molecule type" value="Genomic_DNA"/>
</dbReference>
<comment type="caution">
    <text evidence="1">The sequence shown here is derived from an EMBL/GenBank/DDBJ whole genome shotgun (WGS) entry which is preliminary data.</text>
</comment>
<evidence type="ECO:0000313" key="6">
    <source>
        <dbReference type="Proteomes" id="UP000576087"/>
    </source>
</evidence>
<dbReference type="EMBL" id="JACIGW010000002">
    <property type="protein sequence ID" value="MBB4349201.1"/>
    <property type="molecule type" value="Genomic_DNA"/>
</dbReference>
<dbReference type="Proteomes" id="UP000576087">
    <property type="component" value="Unassembled WGS sequence"/>
</dbReference>
<name>A0A7W6WQJ0_9HYPH</name>